<keyword evidence="2" id="KW-1185">Reference proteome</keyword>
<evidence type="ECO:0000313" key="2">
    <source>
        <dbReference type="Proteomes" id="UP000298663"/>
    </source>
</evidence>
<name>A0A4U8UJQ1_STECR</name>
<accession>A0A4U8UJQ1</accession>
<sequence>MKPRRARASELPVSAFCRRFFRAVATLRVQWRLVQTFTISSTKSNVCKKCEVADEDSEGELAEVEFDDSCSNFNHCYH</sequence>
<organism evidence="1 2">
    <name type="scientific">Steinernema carpocapsae</name>
    <name type="common">Entomopathogenic nematode</name>
    <dbReference type="NCBI Taxonomy" id="34508"/>
    <lineage>
        <taxon>Eukaryota</taxon>
        <taxon>Metazoa</taxon>
        <taxon>Ecdysozoa</taxon>
        <taxon>Nematoda</taxon>
        <taxon>Chromadorea</taxon>
        <taxon>Rhabditida</taxon>
        <taxon>Tylenchina</taxon>
        <taxon>Panagrolaimomorpha</taxon>
        <taxon>Strongyloidoidea</taxon>
        <taxon>Steinernematidae</taxon>
        <taxon>Steinernema</taxon>
    </lineage>
</organism>
<proteinExistence type="predicted"/>
<dbReference type="EMBL" id="AZBU02000001">
    <property type="protein sequence ID" value="TMS33230.1"/>
    <property type="molecule type" value="Genomic_DNA"/>
</dbReference>
<dbReference type="Proteomes" id="UP000298663">
    <property type="component" value="Unassembled WGS sequence"/>
</dbReference>
<gene>
    <name evidence="1" type="ORF">L596_000992</name>
</gene>
<protein>
    <submittedName>
        <fullName evidence="1">Uncharacterized protein</fullName>
    </submittedName>
</protein>
<reference evidence="1 2" key="2">
    <citation type="journal article" date="2019" name="G3 (Bethesda)">
        <title>Hybrid Assembly of the Genome of the Entomopathogenic Nematode Steinernema carpocapsae Identifies the X-Chromosome.</title>
        <authorList>
            <person name="Serra L."/>
            <person name="Macchietto M."/>
            <person name="Macias-Munoz A."/>
            <person name="McGill C.J."/>
            <person name="Rodriguez I.M."/>
            <person name="Rodriguez B."/>
            <person name="Murad R."/>
            <person name="Mortazavi A."/>
        </authorList>
    </citation>
    <scope>NUCLEOTIDE SEQUENCE [LARGE SCALE GENOMIC DNA]</scope>
    <source>
        <strain evidence="1 2">ALL</strain>
    </source>
</reference>
<comment type="caution">
    <text evidence="1">The sequence shown here is derived from an EMBL/GenBank/DDBJ whole genome shotgun (WGS) entry which is preliminary data.</text>
</comment>
<reference evidence="1 2" key="1">
    <citation type="journal article" date="2015" name="Genome Biol.">
        <title>Comparative genomics of Steinernema reveals deeply conserved gene regulatory networks.</title>
        <authorList>
            <person name="Dillman A.R."/>
            <person name="Macchietto M."/>
            <person name="Porter C.F."/>
            <person name="Rogers A."/>
            <person name="Williams B."/>
            <person name="Antoshechkin I."/>
            <person name="Lee M.M."/>
            <person name="Goodwin Z."/>
            <person name="Lu X."/>
            <person name="Lewis E.E."/>
            <person name="Goodrich-Blair H."/>
            <person name="Stock S.P."/>
            <person name="Adams B.J."/>
            <person name="Sternberg P.W."/>
            <person name="Mortazavi A."/>
        </authorList>
    </citation>
    <scope>NUCLEOTIDE SEQUENCE [LARGE SCALE GENOMIC DNA]</scope>
    <source>
        <strain evidence="1 2">ALL</strain>
    </source>
</reference>
<evidence type="ECO:0000313" key="1">
    <source>
        <dbReference type="EMBL" id="TMS33230.1"/>
    </source>
</evidence>
<dbReference type="AlphaFoldDB" id="A0A4U8UJQ1"/>